<gene>
    <name evidence="1" type="ORF">PSI23_03165</name>
</gene>
<accession>A0ABT5LB99</accession>
<comment type="caution">
    <text evidence="1">The sequence shown here is derived from an EMBL/GenBank/DDBJ whole genome shotgun (WGS) entry which is preliminary data.</text>
</comment>
<sequence>MTEWLPTNLTVEQSPNSGFGDNPLIFNQTPDLASGHSLAAPIVFGQLLNPLISSQAANMQSAYNLNAENIGMQTDCYLNRRKSSMQNPISDNRTLGVTDSYSQNLQSSFSGAQKEKDSMANTTLWDNANLRHDINQ</sequence>
<dbReference type="RefSeq" id="WP_273553712.1">
    <property type="nucleotide sequence ID" value="NZ_JAQRFI010000004.1"/>
</dbReference>
<protein>
    <submittedName>
        <fullName evidence="1">Uncharacterized protein</fullName>
    </submittedName>
</protein>
<keyword evidence="2" id="KW-1185">Reference proteome</keyword>
<dbReference type="Proteomes" id="UP001217178">
    <property type="component" value="Unassembled WGS sequence"/>
</dbReference>
<organism evidence="1 2">
    <name type="scientific">Xenorhabdus yunnanensis</name>
    <dbReference type="NCBI Taxonomy" id="3025878"/>
    <lineage>
        <taxon>Bacteria</taxon>
        <taxon>Pseudomonadati</taxon>
        <taxon>Pseudomonadota</taxon>
        <taxon>Gammaproteobacteria</taxon>
        <taxon>Enterobacterales</taxon>
        <taxon>Morganellaceae</taxon>
        <taxon>Xenorhabdus</taxon>
    </lineage>
</organism>
<reference evidence="1 2" key="1">
    <citation type="submission" date="2023-02" db="EMBL/GenBank/DDBJ databases">
        <title>Entomopathogenic bacteria.</title>
        <authorList>
            <person name="Machado R.A."/>
        </authorList>
    </citation>
    <scope>NUCLEOTIDE SEQUENCE [LARGE SCALE GENOMIC DNA]</scope>
    <source>
        <strain evidence="1 2">XENO-10</strain>
    </source>
</reference>
<dbReference type="EMBL" id="JAQRFI010000004">
    <property type="protein sequence ID" value="MDC9588340.1"/>
    <property type="molecule type" value="Genomic_DNA"/>
</dbReference>
<evidence type="ECO:0000313" key="2">
    <source>
        <dbReference type="Proteomes" id="UP001217178"/>
    </source>
</evidence>
<name>A0ABT5LB99_9GAMM</name>
<proteinExistence type="predicted"/>
<evidence type="ECO:0000313" key="1">
    <source>
        <dbReference type="EMBL" id="MDC9588340.1"/>
    </source>
</evidence>